<proteinExistence type="predicted"/>
<keyword evidence="1" id="KW-0732">Signal</keyword>
<dbReference type="EMBL" id="JAPMUA010000005">
    <property type="protein sequence ID" value="MDG3587034.1"/>
    <property type="molecule type" value="Genomic_DNA"/>
</dbReference>
<dbReference type="Proteomes" id="UP001153642">
    <property type="component" value="Unassembled WGS sequence"/>
</dbReference>
<keyword evidence="3" id="KW-1185">Reference proteome</keyword>
<evidence type="ECO:0000256" key="1">
    <source>
        <dbReference type="SAM" id="SignalP"/>
    </source>
</evidence>
<sequence length="357" mass="39961">MKVRLYKLVCVLICLPLWASASGPGWNGKYTKEKKIKKEFTVSPTARLDIENSYGNLYITSWNENRTVIEVHIKTNSNSEEKAQRKLDEIDVEFHASSSVVSAKTIFQKNGWGWGNNNNISMEINYTIKVPVGNSVDLDNDYGGIYLDEINGLANISCDYGKMEIGKLNADNNQLSFDYTSKSTFEYIKSGKINADYSSYEVENARDLVISADYTTSEVKNARNIEYSCDYGSIKLENANNIKGTGDYLSTHFGVVHGNVDVSSDYGSLKIDEMAADAGNLNVQSDYTGIKIGYNSGYHFDFEIDLEYAGLSGDTNFEYKIKRDKSTEKYYQGYHGSSGKNKVYINSEYGGVSLNKK</sequence>
<reference evidence="2" key="1">
    <citation type="submission" date="2022-11" db="EMBL/GenBank/DDBJ databases">
        <title>High-quality draft genome sequence of Galbibacter sp. strain CMA-7.</title>
        <authorList>
            <person name="Wei L."/>
            <person name="Dong C."/>
            <person name="Shao Z."/>
        </authorList>
    </citation>
    <scope>NUCLEOTIDE SEQUENCE</scope>
    <source>
        <strain evidence="2">CMA-7</strain>
    </source>
</reference>
<protein>
    <recommendedName>
        <fullName evidence="4">Adhesin domain-containing protein</fullName>
    </recommendedName>
</protein>
<feature type="signal peptide" evidence="1">
    <location>
        <begin position="1"/>
        <end position="21"/>
    </location>
</feature>
<organism evidence="2 3">
    <name type="scientific">Galbibacter pacificus</name>
    <dbReference type="NCBI Taxonomy" id="2996052"/>
    <lineage>
        <taxon>Bacteria</taxon>
        <taxon>Pseudomonadati</taxon>
        <taxon>Bacteroidota</taxon>
        <taxon>Flavobacteriia</taxon>
        <taxon>Flavobacteriales</taxon>
        <taxon>Flavobacteriaceae</taxon>
        <taxon>Galbibacter</taxon>
    </lineage>
</organism>
<evidence type="ECO:0000313" key="2">
    <source>
        <dbReference type="EMBL" id="MDG3587034.1"/>
    </source>
</evidence>
<evidence type="ECO:0008006" key="4">
    <source>
        <dbReference type="Google" id="ProtNLM"/>
    </source>
</evidence>
<dbReference type="RefSeq" id="WP_277900700.1">
    <property type="nucleotide sequence ID" value="NZ_JAPMUA010000005.1"/>
</dbReference>
<evidence type="ECO:0000313" key="3">
    <source>
        <dbReference type="Proteomes" id="UP001153642"/>
    </source>
</evidence>
<name>A0ABT6FVB3_9FLAO</name>
<comment type="caution">
    <text evidence="2">The sequence shown here is derived from an EMBL/GenBank/DDBJ whole genome shotgun (WGS) entry which is preliminary data.</text>
</comment>
<gene>
    <name evidence="2" type="ORF">OSR52_14255</name>
</gene>
<accession>A0ABT6FVB3</accession>
<feature type="chain" id="PRO_5047373451" description="Adhesin domain-containing protein" evidence="1">
    <location>
        <begin position="22"/>
        <end position="357"/>
    </location>
</feature>